<dbReference type="AlphaFoldDB" id="A0A3P6REB3"/>
<reference evidence="1 2" key="1">
    <citation type="submission" date="2018-11" db="EMBL/GenBank/DDBJ databases">
        <authorList>
            <consortium name="Pathogen Informatics"/>
        </authorList>
    </citation>
    <scope>NUCLEOTIDE SEQUENCE [LARGE SCALE GENOMIC DNA]</scope>
</reference>
<proteinExistence type="predicted"/>
<dbReference type="OrthoDB" id="5805133at2759"/>
<gene>
    <name evidence="1" type="ORF">GPUH_LOCUS7578</name>
</gene>
<name>A0A3P6REB3_9BILA</name>
<evidence type="ECO:0000313" key="2">
    <source>
        <dbReference type="Proteomes" id="UP000271098"/>
    </source>
</evidence>
<sequence>MLQIRRQRAFWRESGLPKVQEQALTRCYTSCRETDPLCVAACECIHLQWIMDVECKPGARSPALPNCQRWYAKCKGIWRPRADLTPFPYGVYYAPPVVRGIFYGYDPLGMHILI</sequence>
<dbReference type="EMBL" id="UYRT01019916">
    <property type="protein sequence ID" value="VDK58849.1"/>
    <property type="molecule type" value="Genomic_DNA"/>
</dbReference>
<keyword evidence="2" id="KW-1185">Reference proteome</keyword>
<accession>A0A3P6REB3</accession>
<protein>
    <submittedName>
        <fullName evidence="1">Uncharacterized protein</fullName>
    </submittedName>
</protein>
<organism evidence="1 2">
    <name type="scientific">Gongylonema pulchrum</name>
    <dbReference type="NCBI Taxonomy" id="637853"/>
    <lineage>
        <taxon>Eukaryota</taxon>
        <taxon>Metazoa</taxon>
        <taxon>Ecdysozoa</taxon>
        <taxon>Nematoda</taxon>
        <taxon>Chromadorea</taxon>
        <taxon>Rhabditida</taxon>
        <taxon>Spirurina</taxon>
        <taxon>Spiruromorpha</taxon>
        <taxon>Spiruroidea</taxon>
        <taxon>Gongylonematidae</taxon>
        <taxon>Gongylonema</taxon>
    </lineage>
</organism>
<evidence type="ECO:0000313" key="1">
    <source>
        <dbReference type="EMBL" id="VDK58849.1"/>
    </source>
</evidence>
<dbReference type="Proteomes" id="UP000271098">
    <property type="component" value="Unassembled WGS sequence"/>
</dbReference>